<dbReference type="PANTHER" id="PTHR23062:SF11">
    <property type="entry name" value="C-TYPE LECTIN DOMAIN-CONTAINING PROTEIN"/>
    <property type="match status" value="1"/>
</dbReference>
<dbReference type="Proteomes" id="UP000005237">
    <property type="component" value="Unassembled WGS sequence"/>
</dbReference>
<sequence>MRAVYILIIVFFVVQLSLAQSACISVTDHLFENKCFIFVNERLSFWEAEQYCNIRTNSAWSQLAKVENFIDARFLSKTAASEFSMTYGDFWVGVYRPTVYDYFRYMDGTYCPFENFSDRNPSMNFVSQSVVNGKWQTVDPDTALPFVCYYPLYPVTTTTVGYDSSTFPWADVVQNQKTA</sequence>
<reference evidence="4" key="1">
    <citation type="submission" date="2010-08" db="EMBL/GenBank/DDBJ databases">
        <authorList>
            <consortium name="Caenorhabditis japonica Sequencing Consortium"/>
            <person name="Wilson R.K."/>
        </authorList>
    </citation>
    <scope>NUCLEOTIDE SEQUENCE [LARGE SCALE GENOMIC DNA]</scope>
    <source>
        <strain evidence="4">DF5081</strain>
    </source>
</reference>
<evidence type="ECO:0000313" key="4">
    <source>
        <dbReference type="Proteomes" id="UP000005237"/>
    </source>
</evidence>
<dbReference type="InterPro" id="IPR001304">
    <property type="entry name" value="C-type_lectin-like"/>
</dbReference>
<dbReference type="PROSITE" id="PS50041">
    <property type="entry name" value="C_TYPE_LECTIN_2"/>
    <property type="match status" value="1"/>
</dbReference>
<feature type="chain" id="PRO_5035897688" evidence="1">
    <location>
        <begin position="20"/>
        <end position="179"/>
    </location>
</feature>
<name>A0A8R1DP48_CAEJA</name>
<accession>A0A8R1DP48</accession>
<dbReference type="SMART" id="SM00034">
    <property type="entry name" value="CLECT"/>
    <property type="match status" value="1"/>
</dbReference>
<dbReference type="EnsemblMetazoa" id="CJA06923.1">
    <property type="protein sequence ID" value="CJA06923.1"/>
    <property type="gene ID" value="WBGene00126127"/>
</dbReference>
<dbReference type="PANTHER" id="PTHR23062">
    <property type="entry name" value="HYPOTHETICAL PROTEIN C.ELEGANS"/>
    <property type="match status" value="1"/>
</dbReference>
<evidence type="ECO:0000256" key="1">
    <source>
        <dbReference type="SAM" id="SignalP"/>
    </source>
</evidence>
<keyword evidence="1" id="KW-0732">Signal</keyword>
<keyword evidence="4" id="KW-1185">Reference proteome</keyword>
<protein>
    <submittedName>
        <fullName evidence="3">C-type lectin domain-containing protein</fullName>
    </submittedName>
</protein>
<organism evidence="3 4">
    <name type="scientific">Caenorhabditis japonica</name>
    <dbReference type="NCBI Taxonomy" id="281687"/>
    <lineage>
        <taxon>Eukaryota</taxon>
        <taxon>Metazoa</taxon>
        <taxon>Ecdysozoa</taxon>
        <taxon>Nematoda</taxon>
        <taxon>Chromadorea</taxon>
        <taxon>Rhabditida</taxon>
        <taxon>Rhabditina</taxon>
        <taxon>Rhabditomorpha</taxon>
        <taxon>Rhabditoidea</taxon>
        <taxon>Rhabditidae</taxon>
        <taxon>Peloderinae</taxon>
        <taxon>Caenorhabditis</taxon>
    </lineage>
</organism>
<dbReference type="InterPro" id="IPR016186">
    <property type="entry name" value="C-type_lectin-like/link_sf"/>
</dbReference>
<dbReference type="GO" id="GO:0045087">
    <property type="term" value="P:innate immune response"/>
    <property type="evidence" value="ECO:0007669"/>
    <property type="project" value="TreeGrafter"/>
</dbReference>
<feature type="signal peptide" evidence="1">
    <location>
        <begin position="1"/>
        <end position="19"/>
    </location>
</feature>
<evidence type="ECO:0000259" key="2">
    <source>
        <dbReference type="PROSITE" id="PS50041"/>
    </source>
</evidence>
<reference evidence="3" key="2">
    <citation type="submission" date="2022-06" db="UniProtKB">
        <authorList>
            <consortium name="EnsemblMetazoa"/>
        </authorList>
    </citation>
    <scope>IDENTIFICATION</scope>
    <source>
        <strain evidence="3">DF5081</strain>
    </source>
</reference>
<dbReference type="AlphaFoldDB" id="A0A8R1DP48"/>
<evidence type="ECO:0000313" key="3">
    <source>
        <dbReference type="EnsemblMetazoa" id="CJA06923.1"/>
    </source>
</evidence>
<feature type="domain" description="C-type lectin" evidence="2">
    <location>
        <begin position="31"/>
        <end position="149"/>
    </location>
</feature>
<dbReference type="OMA" id="MNYVAAR"/>
<dbReference type="Gene3D" id="3.10.100.10">
    <property type="entry name" value="Mannose-Binding Protein A, subunit A"/>
    <property type="match status" value="1"/>
</dbReference>
<dbReference type="SUPFAM" id="SSF56436">
    <property type="entry name" value="C-type lectin-like"/>
    <property type="match status" value="1"/>
</dbReference>
<dbReference type="CDD" id="cd00037">
    <property type="entry name" value="CLECT"/>
    <property type="match status" value="1"/>
</dbReference>
<dbReference type="Pfam" id="PF00059">
    <property type="entry name" value="Lectin_C"/>
    <property type="match status" value="1"/>
</dbReference>
<dbReference type="InterPro" id="IPR016187">
    <property type="entry name" value="CTDL_fold"/>
</dbReference>
<proteinExistence type="predicted"/>